<gene>
    <name evidence="8" type="ORF">NP075_06760</name>
</gene>
<keyword evidence="3" id="KW-0285">Flavoprotein</keyword>
<dbReference type="InterPro" id="IPR023753">
    <property type="entry name" value="FAD/NAD-binding_dom"/>
</dbReference>
<evidence type="ECO:0000259" key="6">
    <source>
        <dbReference type="Pfam" id="PF02852"/>
    </source>
</evidence>
<dbReference type="Proteomes" id="UP001317322">
    <property type="component" value="Chromosome"/>
</dbReference>
<evidence type="ECO:0000256" key="3">
    <source>
        <dbReference type="ARBA" id="ARBA00022630"/>
    </source>
</evidence>
<dbReference type="SUPFAM" id="SSF51905">
    <property type="entry name" value="FAD/NAD(P)-binding domain"/>
    <property type="match status" value="1"/>
</dbReference>
<sequence>MADEASEYDVVVLGAGAVGENVADRASRTGLSVAVVEPALVGGECSYWACMPSKALLRPGDALAAARAVPGADAAVGGRLDVAAVLARRDEVAAHWDDAGQVAWVEGAGLTLLRGHARFTAPRTLAVQPADGSSRTVTARRAVVVATGSAAVVPPVFAHVRPWTSREATSAHTVPRRLAVVGGGVVATEMATAFADLGSDVTVLVRGDRVLPAAEPFAGEAVARSLATRGVRVARGATVTSATRDDEGVHLVVEHRPVTDGRVGGAAPERLTVDEVLVATGRRPTTDDLGLEVLGLEPGEALAVDDRLQVLGVDGGWLFAAGDVTGRTATTHQGKYDARVVGDVLAARFDPRPDGTRPPGNVPLGLSRDGEAAPAPWSRYRATADVAAVPQVVFTRPQVAWVGRTEAQARRDGLDVEVVTYELGDLAAASVTAVDYAGRAQLVLDAARDVVVGATFVGPDVADMLHAATVAVVGEVPLSRLWHAVPSYPTLSEVWLRLLEAAGR</sequence>
<dbReference type="InterPro" id="IPR036188">
    <property type="entry name" value="FAD/NAD-bd_sf"/>
</dbReference>
<protein>
    <submittedName>
        <fullName evidence="8">NAD(P)/FAD-dependent oxidoreductase</fullName>
    </submittedName>
</protein>
<evidence type="ECO:0000256" key="4">
    <source>
        <dbReference type="ARBA" id="ARBA00022827"/>
    </source>
</evidence>
<dbReference type="PANTHER" id="PTHR22912:SF151">
    <property type="entry name" value="DIHYDROLIPOYL DEHYDROGENASE, MITOCHONDRIAL"/>
    <property type="match status" value="1"/>
</dbReference>
<dbReference type="Gene3D" id="3.50.50.60">
    <property type="entry name" value="FAD/NAD(P)-binding domain"/>
    <property type="match status" value="2"/>
</dbReference>
<feature type="domain" description="FAD/NAD(P)-binding" evidence="7">
    <location>
        <begin position="8"/>
        <end position="333"/>
    </location>
</feature>
<dbReference type="PRINTS" id="PR00368">
    <property type="entry name" value="FADPNR"/>
</dbReference>
<dbReference type="PRINTS" id="PR00411">
    <property type="entry name" value="PNDRDTASEI"/>
</dbReference>
<feature type="domain" description="Pyridine nucleotide-disulphide oxidoreductase dimerisation" evidence="6">
    <location>
        <begin position="389"/>
        <end position="495"/>
    </location>
</feature>
<comment type="cofactor">
    <cofactor evidence="1">
        <name>FAD</name>
        <dbReference type="ChEBI" id="CHEBI:57692"/>
    </cofactor>
</comment>
<dbReference type="InterPro" id="IPR004099">
    <property type="entry name" value="Pyr_nucl-diS_OxRdtase_dimer"/>
</dbReference>
<accession>A0ABY5K8Z2</accession>
<dbReference type="PIRSF" id="PIRSF000350">
    <property type="entry name" value="Mercury_reductase_MerA"/>
    <property type="match status" value="1"/>
</dbReference>
<dbReference type="PANTHER" id="PTHR22912">
    <property type="entry name" value="DISULFIDE OXIDOREDUCTASE"/>
    <property type="match status" value="1"/>
</dbReference>
<organism evidence="8 9">
    <name type="scientific">Cellulomonas wangsupingiae</name>
    <dbReference type="NCBI Taxonomy" id="2968085"/>
    <lineage>
        <taxon>Bacteria</taxon>
        <taxon>Bacillati</taxon>
        <taxon>Actinomycetota</taxon>
        <taxon>Actinomycetes</taxon>
        <taxon>Micrococcales</taxon>
        <taxon>Cellulomonadaceae</taxon>
        <taxon>Cellulomonas</taxon>
    </lineage>
</organism>
<evidence type="ECO:0000313" key="9">
    <source>
        <dbReference type="Proteomes" id="UP001317322"/>
    </source>
</evidence>
<keyword evidence="5" id="KW-0520">NAD</keyword>
<dbReference type="EMBL" id="CP101989">
    <property type="protein sequence ID" value="UUI66405.1"/>
    <property type="molecule type" value="Genomic_DNA"/>
</dbReference>
<dbReference type="SUPFAM" id="SSF55424">
    <property type="entry name" value="FAD/NAD-linked reductases, dimerisation (C-terminal) domain"/>
    <property type="match status" value="1"/>
</dbReference>
<dbReference type="Pfam" id="PF02852">
    <property type="entry name" value="Pyr_redox_dim"/>
    <property type="match status" value="1"/>
</dbReference>
<dbReference type="Gene3D" id="3.30.390.30">
    <property type="match status" value="1"/>
</dbReference>
<dbReference type="InterPro" id="IPR016156">
    <property type="entry name" value="FAD/NAD-linked_Rdtase_dimer_sf"/>
</dbReference>
<dbReference type="InterPro" id="IPR001100">
    <property type="entry name" value="Pyr_nuc-diS_OxRdtase"/>
</dbReference>
<evidence type="ECO:0000259" key="7">
    <source>
        <dbReference type="Pfam" id="PF07992"/>
    </source>
</evidence>
<reference evidence="8 9" key="1">
    <citation type="submission" date="2022-07" db="EMBL/GenBank/DDBJ databases">
        <title>Novel species in genus cellulomonas.</title>
        <authorList>
            <person name="Ye L."/>
        </authorList>
    </citation>
    <scope>NUCLEOTIDE SEQUENCE [LARGE SCALE GENOMIC DNA]</scope>
    <source>
        <strain evidence="9">zg-Y908</strain>
    </source>
</reference>
<keyword evidence="9" id="KW-1185">Reference proteome</keyword>
<name>A0ABY5K8Z2_9CELL</name>
<dbReference type="RefSeq" id="WP_227564417.1">
    <property type="nucleotide sequence ID" value="NZ_CP101989.1"/>
</dbReference>
<comment type="similarity">
    <text evidence="2">Belongs to the class-I pyridine nucleotide-disulfide oxidoreductase family.</text>
</comment>
<dbReference type="Pfam" id="PF07992">
    <property type="entry name" value="Pyr_redox_2"/>
    <property type="match status" value="1"/>
</dbReference>
<keyword evidence="4" id="KW-0274">FAD</keyword>
<evidence type="ECO:0000256" key="5">
    <source>
        <dbReference type="ARBA" id="ARBA00023027"/>
    </source>
</evidence>
<proteinExistence type="inferred from homology"/>
<evidence type="ECO:0000313" key="8">
    <source>
        <dbReference type="EMBL" id="UUI66405.1"/>
    </source>
</evidence>
<evidence type="ECO:0000256" key="2">
    <source>
        <dbReference type="ARBA" id="ARBA00007532"/>
    </source>
</evidence>
<evidence type="ECO:0000256" key="1">
    <source>
        <dbReference type="ARBA" id="ARBA00001974"/>
    </source>
</evidence>
<dbReference type="InterPro" id="IPR050151">
    <property type="entry name" value="Class-I_Pyr_Nuc-Dis_Oxidored"/>
</dbReference>